<reference evidence="2 3" key="1">
    <citation type="submission" date="2016-10" db="EMBL/GenBank/DDBJ databases">
        <authorList>
            <person name="de Groot N.N."/>
        </authorList>
    </citation>
    <scope>NUCLEOTIDE SEQUENCE [LARGE SCALE GENOMIC DNA]</scope>
    <source>
        <strain evidence="2 3">DSM 22274</strain>
    </source>
</reference>
<dbReference type="InterPro" id="IPR008319">
    <property type="entry name" value="GyrI-like_CCH_Lin2189-like"/>
</dbReference>
<evidence type="ECO:0000259" key="1">
    <source>
        <dbReference type="Pfam" id="PF06445"/>
    </source>
</evidence>
<dbReference type="EMBL" id="FNTV01000001">
    <property type="protein sequence ID" value="SEE15093.1"/>
    <property type="molecule type" value="Genomic_DNA"/>
</dbReference>
<dbReference type="RefSeq" id="WP_074710595.1">
    <property type="nucleotide sequence ID" value="NZ_FNTV01000001.1"/>
</dbReference>
<dbReference type="SUPFAM" id="SSF55136">
    <property type="entry name" value="Probable bacterial effector-binding domain"/>
    <property type="match status" value="1"/>
</dbReference>
<feature type="domain" description="GyrI-like small molecule binding" evidence="1">
    <location>
        <begin position="20"/>
        <end position="202"/>
    </location>
</feature>
<dbReference type="PIRSF" id="PIRSF031644">
    <property type="entry name" value="UCP031644"/>
    <property type="match status" value="1"/>
</dbReference>
<dbReference type="Gene3D" id="3.20.80.10">
    <property type="entry name" value="Regulatory factor, effector binding domain"/>
    <property type="match status" value="1"/>
</dbReference>
<evidence type="ECO:0000313" key="3">
    <source>
        <dbReference type="Proteomes" id="UP000182725"/>
    </source>
</evidence>
<evidence type="ECO:0000313" key="2">
    <source>
        <dbReference type="EMBL" id="SEE15093.1"/>
    </source>
</evidence>
<name>A0A1H5GH76_9MICC</name>
<dbReference type="AlphaFoldDB" id="A0A1H5GH76"/>
<accession>A0A1H5GH76</accession>
<gene>
    <name evidence="2" type="ORF">SAMN04489740_0766</name>
</gene>
<dbReference type="Pfam" id="PF06445">
    <property type="entry name" value="GyrI-like"/>
    <property type="match status" value="1"/>
</dbReference>
<protein>
    <recommendedName>
        <fullName evidence="1">GyrI-like small molecule binding domain-containing protein</fullName>
    </recommendedName>
</protein>
<dbReference type="Proteomes" id="UP000182725">
    <property type="component" value="Unassembled WGS sequence"/>
</dbReference>
<proteinExistence type="predicted"/>
<organism evidence="2 3">
    <name type="scientific">Arthrobacter alpinus</name>
    <dbReference type="NCBI Taxonomy" id="656366"/>
    <lineage>
        <taxon>Bacteria</taxon>
        <taxon>Bacillati</taxon>
        <taxon>Actinomycetota</taxon>
        <taxon>Actinomycetes</taxon>
        <taxon>Micrococcales</taxon>
        <taxon>Micrococcaceae</taxon>
        <taxon>Arthrobacter</taxon>
    </lineage>
</organism>
<sequence>MDKYDHKKAHKKLFAPGAKDFSLVEVPAFNYLAVDGHGDPNVSAQYVDALAALYSVSHAAKFASKTSLGRDYVVAPLEGLWWAQDMTDFVSRDKDRWAWTMMICQPHWITTEIIEESVAKAAAKKDLPALARLRHMELVEGSCLQILHLGSYDDAGPTLDRMHNSYMPANNLSFNGKHHEIYLSDPRRTAPEKLKTILRQPVRKLRQESAPVGDPP</sequence>
<dbReference type="InterPro" id="IPR029442">
    <property type="entry name" value="GyrI-like"/>
</dbReference>
<dbReference type="InterPro" id="IPR011256">
    <property type="entry name" value="Reg_factor_effector_dom_sf"/>
</dbReference>